<dbReference type="Pfam" id="PF07883">
    <property type="entry name" value="Cupin_2"/>
    <property type="match status" value="1"/>
</dbReference>
<dbReference type="InterPro" id="IPR014710">
    <property type="entry name" value="RmlC-like_jellyroll"/>
</dbReference>
<dbReference type="RefSeq" id="WP_095922043.1">
    <property type="nucleotide sequence ID" value="NZ_JADOBH010000002.1"/>
</dbReference>
<dbReference type="Gene3D" id="2.60.120.10">
    <property type="entry name" value="Jelly Rolls"/>
    <property type="match status" value="1"/>
</dbReference>
<protein>
    <submittedName>
        <fullName evidence="2">Cupin domain-containing protein</fullName>
    </submittedName>
</protein>
<name>A0ABS0DP99_9GAMM</name>
<organism evidence="2 3">
    <name type="scientific">Rahnella victoriana</name>
    <dbReference type="NCBI Taxonomy" id="1510570"/>
    <lineage>
        <taxon>Bacteria</taxon>
        <taxon>Pseudomonadati</taxon>
        <taxon>Pseudomonadota</taxon>
        <taxon>Gammaproteobacteria</taxon>
        <taxon>Enterobacterales</taxon>
        <taxon>Yersiniaceae</taxon>
        <taxon>Rahnella</taxon>
    </lineage>
</organism>
<feature type="domain" description="Cupin type-2" evidence="1">
    <location>
        <begin position="44"/>
        <end position="106"/>
    </location>
</feature>
<reference evidence="2 3" key="1">
    <citation type="submission" date="2020-11" db="EMBL/GenBank/DDBJ databases">
        <title>Taxonomic investigation of Rahnella spp.</title>
        <authorList>
            <person name="Lee S.D."/>
        </authorList>
    </citation>
    <scope>NUCLEOTIDE SEQUENCE [LARGE SCALE GENOMIC DNA]</scope>
    <source>
        <strain evidence="2 3">SAP-10</strain>
    </source>
</reference>
<dbReference type="EMBL" id="JADOBH010000002">
    <property type="protein sequence ID" value="MBF7955726.1"/>
    <property type="molecule type" value="Genomic_DNA"/>
</dbReference>
<dbReference type="CDD" id="cd06981">
    <property type="entry name" value="cupin_reut_a1446"/>
    <property type="match status" value="1"/>
</dbReference>
<proteinExistence type="predicted"/>
<evidence type="ECO:0000259" key="1">
    <source>
        <dbReference type="Pfam" id="PF07883"/>
    </source>
</evidence>
<dbReference type="Proteomes" id="UP000600307">
    <property type="component" value="Unassembled WGS sequence"/>
</dbReference>
<keyword evidence="3" id="KW-1185">Reference proteome</keyword>
<evidence type="ECO:0000313" key="3">
    <source>
        <dbReference type="Proteomes" id="UP000600307"/>
    </source>
</evidence>
<dbReference type="InterPro" id="IPR011051">
    <property type="entry name" value="RmlC_Cupin_sf"/>
</dbReference>
<evidence type="ECO:0000313" key="2">
    <source>
        <dbReference type="EMBL" id="MBF7955726.1"/>
    </source>
</evidence>
<accession>A0ABS0DP99</accession>
<dbReference type="SUPFAM" id="SSF51182">
    <property type="entry name" value="RmlC-like cupins"/>
    <property type="match status" value="1"/>
</dbReference>
<sequence length="119" mass="13685">MPDNMFRDIPQAAGHREEETFEDLLTRPGLRIERIVSTGQASPPGFWYCQPQNEWVLVLQGSAGLQIENETEVRIMKSGDFVNIPSLCRHRVEWTDPDETTIWLAIHYDDDRDKEAGEA</sequence>
<dbReference type="InterPro" id="IPR013096">
    <property type="entry name" value="Cupin_2"/>
</dbReference>
<comment type="caution">
    <text evidence="2">The sequence shown here is derived from an EMBL/GenBank/DDBJ whole genome shotgun (WGS) entry which is preliminary data.</text>
</comment>
<gene>
    <name evidence="2" type="ORF">IV431_09205</name>
</gene>